<evidence type="ECO:0000259" key="5">
    <source>
        <dbReference type="Pfam" id="PF22780"/>
    </source>
</evidence>
<dbReference type="InterPro" id="IPR036188">
    <property type="entry name" value="FAD/NAD-bd_sf"/>
</dbReference>
<sequence length="413" mass="44869">MAKDIHDIVVIGGGASGLMAGITAARNGSRVTILEHKDRIGKKILSTGNGKCNLTNLDQKPEHYRGEHPEFAMNLLKQFGVTETLEFFKGLGIFPKNKNGYIYPNSEQAASVLDVLRMEAEHLKIKIICETEIKGIKKTGAGFCIQAGTGSYECRRLIVAAGSKAAPVTGSDGSGYKIAADFGHRIITPVPALVQLRAKEDFFKSLAGIRTEAAITLFINGSKAAWETGELQLTDYGISGIPVFQISRFAARGLESGCRVSTEIDFMPEVNEHDLTDMLFARICNCPYKDAEEMMNGLLNKKLNAVLLRQAGIPLHAPSDSLKKDEVRKLAEKMKKFTVTIKETNPFANAQICAGGVDTTELDDETLESKLVKGLYFSGEIIDIDGTCGGYNLQWAWTSGYVAGMSSSSKRAL</sequence>
<keyword evidence="7" id="KW-1185">Reference proteome</keyword>
<dbReference type="InterPro" id="IPR023166">
    <property type="entry name" value="BaiN-like_dom_sf"/>
</dbReference>
<evidence type="ECO:0000256" key="3">
    <source>
        <dbReference type="ARBA" id="ARBA00022827"/>
    </source>
</evidence>
<dbReference type="Gene3D" id="3.50.50.60">
    <property type="entry name" value="FAD/NAD(P)-binding domain"/>
    <property type="match status" value="1"/>
</dbReference>
<reference evidence="6 7" key="1">
    <citation type="submission" date="2016-09" db="EMBL/GenBank/DDBJ databases">
        <authorList>
            <person name="Capua I."/>
            <person name="De Benedictis P."/>
            <person name="Joannis T."/>
            <person name="Lombin L.H."/>
            <person name="Cattoli G."/>
        </authorList>
    </citation>
    <scope>NUCLEOTIDE SEQUENCE [LARGE SCALE GENOMIC DNA]</scope>
    <source>
        <strain evidence="6 7">GluBS11</strain>
    </source>
</reference>
<keyword evidence="2" id="KW-0285">Flavoprotein</keyword>
<dbReference type="AlphaFoldDB" id="A0A1D3TP04"/>
<evidence type="ECO:0008006" key="8">
    <source>
        <dbReference type="Google" id="ProtNLM"/>
    </source>
</evidence>
<dbReference type="Proteomes" id="UP000199315">
    <property type="component" value="Unassembled WGS sequence"/>
</dbReference>
<dbReference type="SUPFAM" id="SSF51905">
    <property type="entry name" value="FAD/NAD(P)-binding domain"/>
    <property type="match status" value="1"/>
</dbReference>
<dbReference type="STRING" id="1619234.SAMN05421730_1001276"/>
<dbReference type="OrthoDB" id="9773233at2"/>
<comment type="cofactor">
    <cofactor evidence="1">
        <name>FAD</name>
        <dbReference type="ChEBI" id="CHEBI:57692"/>
    </cofactor>
</comment>
<dbReference type="Gene3D" id="2.40.30.10">
    <property type="entry name" value="Translation factors"/>
    <property type="match status" value="1"/>
</dbReference>
<dbReference type="Pfam" id="PF22780">
    <property type="entry name" value="HI0933_like_1st"/>
    <property type="match status" value="1"/>
</dbReference>
<proteinExistence type="predicted"/>
<name>A0A1D3TP04_9FIRM</name>
<dbReference type="PRINTS" id="PR00368">
    <property type="entry name" value="FADPNR"/>
</dbReference>
<evidence type="ECO:0000256" key="2">
    <source>
        <dbReference type="ARBA" id="ARBA00022630"/>
    </source>
</evidence>
<keyword evidence="3" id="KW-0274">FAD</keyword>
<evidence type="ECO:0000256" key="1">
    <source>
        <dbReference type="ARBA" id="ARBA00001974"/>
    </source>
</evidence>
<dbReference type="PANTHER" id="PTHR42887:SF2">
    <property type="entry name" value="OS12G0638800 PROTEIN"/>
    <property type="match status" value="1"/>
</dbReference>
<dbReference type="PANTHER" id="PTHR42887">
    <property type="entry name" value="OS12G0638800 PROTEIN"/>
    <property type="match status" value="1"/>
</dbReference>
<dbReference type="Gene3D" id="1.10.8.260">
    <property type="entry name" value="HI0933 insert domain-like"/>
    <property type="match status" value="1"/>
</dbReference>
<evidence type="ECO:0000313" key="6">
    <source>
        <dbReference type="EMBL" id="SCP95055.1"/>
    </source>
</evidence>
<dbReference type="SUPFAM" id="SSF160996">
    <property type="entry name" value="HI0933 insert domain-like"/>
    <property type="match status" value="1"/>
</dbReference>
<organism evidence="6 7">
    <name type="scientific">Anaerobium acetethylicum</name>
    <dbReference type="NCBI Taxonomy" id="1619234"/>
    <lineage>
        <taxon>Bacteria</taxon>
        <taxon>Bacillati</taxon>
        <taxon>Bacillota</taxon>
        <taxon>Clostridia</taxon>
        <taxon>Lachnospirales</taxon>
        <taxon>Lachnospiraceae</taxon>
        <taxon>Anaerobium</taxon>
    </lineage>
</organism>
<dbReference type="InterPro" id="IPR055178">
    <property type="entry name" value="RsdA/BaiN/AoA(So)-like_dom"/>
</dbReference>
<dbReference type="EMBL" id="FMKA01000001">
    <property type="protein sequence ID" value="SCP95055.1"/>
    <property type="molecule type" value="Genomic_DNA"/>
</dbReference>
<dbReference type="RefSeq" id="WP_091228983.1">
    <property type="nucleotide sequence ID" value="NZ_FMKA01000001.1"/>
</dbReference>
<dbReference type="Pfam" id="PF03486">
    <property type="entry name" value="HI0933_like"/>
    <property type="match status" value="1"/>
</dbReference>
<dbReference type="NCBIfam" id="TIGR00275">
    <property type="entry name" value="aminoacetone oxidase family FAD-binding enzyme"/>
    <property type="match status" value="1"/>
</dbReference>
<feature type="domain" description="RsdA/BaiN/AoA(So)-like Rossmann fold-like" evidence="4">
    <location>
        <begin position="6"/>
        <end position="405"/>
    </location>
</feature>
<dbReference type="InterPro" id="IPR004792">
    <property type="entry name" value="BaiN-like"/>
</dbReference>
<accession>A0A1D3TP04</accession>
<evidence type="ECO:0000313" key="7">
    <source>
        <dbReference type="Proteomes" id="UP000199315"/>
    </source>
</evidence>
<evidence type="ECO:0000259" key="4">
    <source>
        <dbReference type="Pfam" id="PF03486"/>
    </source>
</evidence>
<gene>
    <name evidence="6" type="ORF">SAMN05421730_1001276</name>
</gene>
<dbReference type="InterPro" id="IPR057661">
    <property type="entry name" value="RsdA/BaiN/AoA(So)_Rossmann"/>
</dbReference>
<protein>
    <recommendedName>
        <fullName evidence="8">Flavoprotein, HI0933 family</fullName>
    </recommendedName>
</protein>
<feature type="domain" description="RsdA/BaiN/AoA(So)-like insert" evidence="5">
    <location>
        <begin position="190"/>
        <end position="352"/>
    </location>
</feature>
<dbReference type="PRINTS" id="PR00411">
    <property type="entry name" value="PNDRDTASEI"/>
</dbReference>